<name>A0A377TQJ2_KLEPN</name>
<reference evidence="1 2" key="1">
    <citation type="submission" date="2018-06" db="EMBL/GenBank/DDBJ databases">
        <authorList>
            <consortium name="Pathogen Informatics"/>
            <person name="Doyle S."/>
        </authorList>
    </citation>
    <scope>NUCLEOTIDE SEQUENCE [LARGE SCALE GENOMIC DNA]</scope>
    <source>
        <strain evidence="1 2">NCTC9140</strain>
    </source>
</reference>
<sequence>MWADVIEGAQNVVAAADDNDIFADDLPGNVIVRPGDLAAVGDANPAIGEDALFLVLNAWLSV</sequence>
<accession>A0A377TQJ2</accession>
<dbReference type="EMBL" id="UGKQ01000007">
    <property type="protein sequence ID" value="STS81629.1"/>
    <property type="molecule type" value="Genomic_DNA"/>
</dbReference>
<evidence type="ECO:0000313" key="1">
    <source>
        <dbReference type="EMBL" id="STS81629.1"/>
    </source>
</evidence>
<evidence type="ECO:0000313" key="2">
    <source>
        <dbReference type="Proteomes" id="UP000254938"/>
    </source>
</evidence>
<dbReference type="AlphaFoldDB" id="A0A377TQJ2"/>
<proteinExistence type="predicted"/>
<dbReference type="Proteomes" id="UP000254938">
    <property type="component" value="Unassembled WGS sequence"/>
</dbReference>
<gene>
    <name evidence="1" type="ORF">NCTC9140_03369</name>
</gene>
<organism evidence="1 2">
    <name type="scientific">Klebsiella pneumoniae</name>
    <dbReference type="NCBI Taxonomy" id="573"/>
    <lineage>
        <taxon>Bacteria</taxon>
        <taxon>Pseudomonadati</taxon>
        <taxon>Pseudomonadota</taxon>
        <taxon>Gammaproteobacteria</taxon>
        <taxon>Enterobacterales</taxon>
        <taxon>Enterobacteriaceae</taxon>
        <taxon>Klebsiella/Raoultella group</taxon>
        <taxon>Klebsiella</taxon>
        <taxon>Klebsiella pneumoniae complex</taxon>
    </lineage>
</organism>
<protein>
    <submittedName>
        <fullName evidence="1">Uncharacterized protein</fullName>
    </submittedName>
</protein>